<dbReference type="SUPFAM" id="SSF55785">
    <property type="entry name" value="PYP-like sensor domain (PAS domain)"/>
    <property type="match status" value="2"/>
</dbReference>
<dbReference type="SUPFAM" id="SSF55874">
    <property type="entry name" value="ATPase domain of HSP90 chaperone/DNA topoisomerase II/histidine kinase"/>
    <property type="match status" value="1"/>
</dbReference>
<evidence type="ECO:0000256" key="4">
    <source>
        <dbReference type="SAM" id="Phobius"/>
    </source>
</evidence>
<evidence type="ECO:0000259" key="5">
    <source>
        <dbReference type="PROSITE" id="PS50109"/>
    </source>
</evidence>
<dbReference type="InterPro" id="IPR050482">
    <property type="entry name" value="Sensor_HK_TwoCompSys"/>
</dbReference>
<dbReference type="InterPro" id="IPR000014">
    <property type="entry name" value="PAS"/>
</dbReference>
<feature type="domain" description="PAS" evidence="6">
    <location>
        <begin position="349"/>
        <end position="420"/>
    </location>
</feature>
<reference evidence="9" key="1">
    <citation type="journal article" date="2019" name="Int. J. Syst. Evol. Microbiol.">
        <title>The Global Catalogue of Microorganisms (GCM) 10K type strain sequencing project: providing services to taxonomists for standard genome sequencing and annotation.</title>
        <authorList>
            <consortium name="The Broad Institute Genomics Platform"/>
            <consortium name="The Broad Institute Genome Sequencing Center for Infectious Disease"/>
            <person name="Wu L."/>
            <person name="Ma J."/>
        </authorList>
    </citation>
    <scope>NUCLEOTIDE SEQUENCE [LARGE SCALE GENOMIC DNA]</scope>
    <source>
        <strain evidence="9">JCM 17919</strain>
    </source>
</reference>
<sequence>MPPLKRLVRVSFVLLLLVILFNIASWFSVTQLSAQNRLCEAGGNSSARQQVYLQQVAGKVSALSIHHHFSTDQFNNQLKYLEQAAAHFRAGQVELRQIGRALAAGEDATRVQALLGRSEAAYAIVQARAHQALESAVANRTDPGDPVPFHAATGEYLPLMQQLHAQFLHMEQNTQARIETMNRATIISLIACLLFLAILVIAPIFRQSTRTYEELQRSLGEVRDSGALLRTVIDATPDLMFVVDGEQRFRFVNQALATELGTTPEALVGRGMAPTLLQGVAPGHDAFWSAPGNQDEELMEATVQGPGGTRYLTLHRSLLRNGQGGHLGYFGRVHDITSFVEAERQIQESERKYRGLFESNPMPMWIFDRNTLRFLEVNAMAVAHYGYSAAEFATMTILDIRPPEDHGRLLQVTQAPRSGERLQQGVWTHLLRDGRRIFVEVISHSIEYNGRPAVLVLAKDITRNIELQHELLEEKIAHQRSIARATVVVQEKERNEIGRELHDNVNQVLTSVKLHLEIMGTPGADAEKHRVHSLQMVASAIQEIRRLSRSLVPHALNDVGLTSAVDDLVEGLNNLGAVRFTFSHSGLDENGLPSGLKLTMLRIIQEQTTNILKYAGASEASVELEQEGCEIRLRITDNGVGFDPEQNRKGIGITNIMNRADIYHGVLSLQTAPGAGCVLSVSFDLNKVYRLEESSFEKA</sequence>
<dbReference type="InterPro" id="IPR013656">
    <property type="entry name" value="PAS_4"/>
</dbReference>
<dbReference type="PROSITE" id="PS50113">
    <property type="entry name" value="PAC"/>
    <property type="match status" value="1"/>
</dbReference>
<dbReference type="CDD" id="cd16917">
    <property type="entry name" value="HATPase_UhpB-NarQ-NarX-like"/>
    <property type="match status" value="1"/>
</dbReference>
<dbReference type="NCBIfam" id="TIGR00229">
    <property type="entry name" value="sensory_box"/>
    <property type="match status" value="2"/>
</dbReference>
<feature type="domain" description="PAC" evidence="7">
    <location>
        <begin position="294"/>
        <end position="348"/>
    </location>
</feature>
<keyword evidence="2" id="KW-0418">Kinase</keyword>
<dbReference type="PROSITE" id="PS50109">
    <property type="entry name" value="HIS_KIN"/>
    <property type="match status" value="1"/>
</dbReference>
<dbReference type="RefSeq" id="WP_345253920.1">
    <property type="nucleotide sequence ID" value="NZ_BAABGY010000004.1"/>
</dbReference>
<dbReference type="PANTHER" id="PTHR24421">
    <property type="entry name" value="NITRATE/NITRITE SENSOR PROTEIN NARX-RELATED"/>
    <property type="match status" value="1"/>
</dbReference>
<feature type="transmembrane region" description="Helical" evidence="4">
    <location>
        <begin position="184"/>
        <end position="205"/>
    </location>
</feature>
<dbReference type="Pfam" id="PF13188">
    <property type="entry name" value="PAS_8"/>
    <property type="match status" value="1"/>
</dbReference>
<keyword evidence="4" id="KW-1133">Transmembrane helix</keyword>
<feature type="domain" description="PAS" evidence="6">
    <location>
        <begin position="225"/>
        <end position="270"/>
    </location>
</feature>
<dbReference type="InterPro" id="IPR005467">
    <property type="entry name" value="His_kinase_dom"/>
</dbReference>
<keyword evidence="1" id="KW-0808">Transferase</keyword>
<keyword evidence="9" id="KW-1185">Reference proteome</keyword>
<dbReference type="CDD" id="cd00130">
    <property type="entry name" value="PAS"/>
    <property type="match status" value="2"/>
</dbReference>
<dbReference type="InterPro" id="IPR036890">
    <property type="entry name" value="HATPase_C_sf"/>
</dbReference>
<evidence type="ECO:0000259" key="7">
    <source>
        <dbReference type="PROSITE" id="PS50113"/>
    </source>
</evidence>
<evidence type="ECO:0008006" key="10">
    <source>
        <dbReference type="Google" id="ProtNLM"/>
    </source>
</evidence>
<dbReference type="Pfam" id="PF07730">
    <property type="entry name" value="HisKA_3"/>
    <property type="match status" value="1"/>
</dbReference>
<protein>
    <recommendedName>
        <fullName evidence="10">PAS domain S-box protein</fullName>
    </recommendedName>
</protein>
<dbReference type="SMART" id="SM00091">
    <property type="entry name" value="PAS"/>
    <property type="match status" value="2"/>
</dbReference>
<evidence type="ECO:0000256" key="3">
    <source>
        <dbReference type="ARBA" id="ARBA00023012"/>
    </source>
</evidence>
<dbReference type="EMBL" id="BAABGY010000004">
    <property type="protein sequence ID" value="GAA4323450.1"/>
    <property type="molecule type" value="Genomic_DNA"/>
</dbReference>
<accession>A0ABP8GGB2</accession>
<feature type="domain" description="Histidine kinase" evidence="5">
    <location>
        <begin position="500"/>
        <end position="687"/>
    </location>
</feature>
<organism evidence="8 9">
    <name type="scientific">Flaviaesturariibacter amylovorans</name>
    <dbReference type="NCBI Taxonomy" id="1084520"/>
    <lineage>
        <taxon>Bacteria</taxon>
        <taxon>Pseudomonadati</taxon>
        <taxon>Bacteroidota</taxon>
        <taxon>Chitinophagia</taxon>
        <taxon>Chitinophagales</taxon>
        <taxon>Chitinophagaceae</taxon>
        <taxon>Flaviaestuariibacter</taxon>
    </lineage>
</organism>
<dbReference type="InterPro" id="IPR035965">
    <property type="entry name" value="PAS-like_dom_sf"/>
</dbReference>
<evidence type="ECO:0000313" key="9">
    <source>
        <dbReference type="Proteomes" id="UP001501725"/>
    </source>
</evidence>
<dbReference type="InterPro" id="IPR003594">
    <property type="entry name" value="HATPase_dom"/>
</dbReference>
<dbReference type="Gene3D" id="1.20.5.1930">
    <property type="match status" value="1"/>
</dbReference>
<dbReference type="Pfam" id="PF02518">
    <property type="entry name" value="HATPase_c"/>
    <property type="match status" value="1"/>
</dbReference>
<evidence type="ECO:0000259" key="6">
    <source>
        <dbReference type="PROSITE" id="PS50112"/>
    </source>
</evidence>
<dbReference type="Pfam" id="PF08448">
    <property type="entry name" value="PAS_4"/>
    <property type="match status" value="1"/>
</dbReference>
<dbReference type="Gene3D" id="3.30.450.20">
    <property type="entry name" value="PAS domain"/>
    <property type="match status" value="2"/>
</dbReference>
<dbReference type="PROSITE" id="PS50112">
    <property type="entry name" value="PAS"/>
    <property type="match status" value="2"/>
</dbReference>
<dbReference type="Proteomes" id="UP001501725">
    <property type="component" value="Unassembled WGS sequence"/>
</dbReference>
<feature type="transmembrane region" description="Helical" evidence="4">
    <location>
        <begin position="6"/>
        <end position="27"/>
    </location>
</feature>
<dbReference type="Gene3D" id="3.30.565.10">
    <property type="entry name" value="Histidine kinase-like ATPase, C-terminal domain"/>
    <property type="match status" value="1"/>
</dbReference>
<keyword evidence="4" id="KW-0812">Transmembrane</keyword>
<dbReference type="InterPro" id="IPR011712">
    <property type="entry name" value="Sig_transdc_His_kin_sub3_dim/P"/>
</dbReference>
<comment type="caution">
    <text evidence="8">The sequence shown here is derived from an EMBL/GenBank/DDBJ whole genome shotgun (WGS) entry which is preliminary data.</text>
</comment>
<evidence type="ECO:0000313" key="8">
    <source>
        <dbReference type="EMBL" id="GAA4323450.1"/>
    </source>
</evidence>
<keyword evidence="3" id="KW-0902">Two-component regulatory system</keyword>
<evidence type="ECO:0000256" key="1">
    <source>
        <dbReference type="ARBA" id="ARBA00022679"/>
    </source>
</evidence>
<proteinExistence type="predicted"/>
<dbReference type="PANTHER" id="PTHR24421:SF58">
    <property type="entry name" value="SIGNAL TRANSDUCTION HISTIDINE-PROTEIN KINASE_PHOSPHATASE UHPB"/>
    <property type="match status" value="1"/>
</dbReference>
<name>A0ABP8GGB2_9BACT</name>
<dbReference type="InterPro" id="IPR000700">
    <property type="entry name" value="PAS-assoc_C"/>
</dbReference>
<gene>
    <name evidence="8" type="ORF">GCM10023184_10280</name>
</gene>
<evidence type="ECO:0000256" key="2">
    <source>
        <dbReference type="ARBA" id="ARBA00022777"/>
    </source>
</evidence>
<keyword evidence="4" id="KW-0472">Membrane</keyword>